<sequence>MSNTNSPLMEVVQGATASSSRQTRRETGNSSRRTYAYWSEEDVKQLIIAVREHGVRRKRVRRMPSPNFVVWRWKHWIICFSFAILFGTFGQKSSYGGAFNGYSPTPIAVLDPPSLNLGSYVECDHDSAPSPPNMSIDKNLTDSRALVVVPAMNVGVVLLFLNVPFFYVLN</sequence>
<evidence type="ECO:0000313" key="4">
    <source>
        <dbReference type="Proteomes" id="UP000823749"/>
    </source>
</evidence>
<evidence type="ECO:0008006" key="5">
    <source>
        <dbReference type="Google" id="ProtNLM"/>
    </source>
</evidence>
<protein>
    <recommendedName>
        <fullName evidence="5">Transmembrane protein</fullName>
    </recommendedName>
</protein>
<evidence type="ECO:0000256" key="2">
    <source>
        <dbReference type="SAM" id="Phobius"/>
    </source>
</evidence>
<evidence type="ECO:0000256" key="1">
    <source>
        <dbReference type="SAM" id="MobiDB-lite"/>
    </source>
</evidence>
<dbReference type="EMBL" id="JACTNZ010000001">
    <property type="protein sequence ID" value="KAG5566938.1"/>
    <property type="molecule type" value="Genomic_DNA"/>
</dbReference>
<accession>A0AAV6LP59</accession>
<keyword evidence="4" id="KW-1185">Reference proteome</keyword>
<keyword evidence="2" id="KW-0812">Transmembrane</keyword>
<keyword evidence="2" id="KW-0472">Membrane</keyword>
<reference evidence="3" key="1">
    <citation type="submission" date="2020-08" db="EMBL/GenBank/DDBJ databases">
        <title>Plant Genome Project.</title>
        <authorList>
            <person name="Zhang R.-G."/>
        </authorList>
    </citation>
    <scope>NUCLEOTIDE SEQUENCE</scope>
    <source>
        <strain evidence="3">WSP0</strain>
        <tissue evidence="3">Leaf</tissue>
    </source>
</reference>
<proteinExistence type="predicted"/>
<organism evidence="3 4">
    <name type="scientific">Rhododendron griersonianum</name>
    <dbReference type="NCBI Taxonomy" id="479676"/>
    <lineage>
        <taxon>Eukaryota</taxon>
        <taxon>Viridiplantae</taxon>
        <taxon>Streptophyta</taxon>
        <taxon>Embryophyta</taxon>
        <taxon>Tracheophyta</taxon>
        <taxon>Spermatophyta</taxon>
        <taxon>Magnoliopsida</taxon>
        <taxon>eudicotyledons</taxon>
        <taxon>Gunneridae</taxon>
        <taxon>Pentapetalae</taxon>
        <taxon>asterids</taxon>
        <taxon>Ericales</taxon>
        <taxon>Ericaceae</taxon>
        <taxon>Ericoideae</taxon>
        <taxon>Rhodoreae</taxon>
        <taxon>Rhododendron</taxon>
    </lineage>
</organism>
<gene>
    <name evidence="3" type="ORF">RHGRI_002479</name>
</gene>
<dbReference type="Proteomes" id="UP000823749">
    <property type="component" value="Chromosome 1"/>
</dbReference>
<dbReference type="AlphaFoldDB" id="A0AAV6LP59"/>
<name>A0AAV6LP59_9ERIC</name>
<feature type="transmembrane region" description="Helical" evidence="2">
    <location>
        <begin position="73"/>
        <end position="90"/>
    </location>
</feature>
<feature type="region of interest" description="Disordered" evidence="1">
    <location>
        <begin position="1"/>
        <end position="31"/>
    </location>
</feature>
<feature type="transmembrane region" description="Helical" evidence="2">
    <location>
        <begin position="145"/>
        <end position="169"/>
    </location>
</feature>
<comment type="caution">
    <text evidence="3">The sequence shown here is derived from an EMBL/GenBank/DDBJ whole genome shotgun (WGS) entry which is preliminary data.</text>
</comment>
<evidence type="ECO:0000313" key="3">
    <source>
        <dbReference type="EMBL" id="KAG5566938.1"/>
    </source>
</evidence>
<keyword evidence="2" id="KW-1133">Transmembrane helix</keyword>